<accession>A0A938YXJ3</accession>
<dbReference type="PRINTS" id="PR00099">
    <property type="entry name" value="CPSGATASE"/>
</dbReference>
<evidence type="ECO:0000313" key="4">
    <source>
        <dbReference type="Proteomes" id="UP000809243"/>
    </source>
</evidence>
<dbReference type="SUPFAM" id="SSF52317">
    <property type="entry name" value="Class I glutamine amidotransferase-like"/>
    <property type="match status" value="1"/>
</dbReference>
<dbReference type="Pfam" id="PF00117">
    <property type="entry name" value="GATase"/>
    <property type="match status" value="1"/>
</dbReference>
<dbReference type="GO" id="GO:0005829">
    <property type="term" value="C:cytosol"/>
    <property type="evidence" value="ECO:0007669"/>
    <property type="project" value="TreeGrafter"/>
</dbReference>
<dbReference type="InterPro" id="IPR006221">
    <property type="entry name" value="TrpG/PapA_dom"/>
</dbReference>
<proteinExistence type="predicted"/>
<dbReference type="EMBL" id="JAFGDB010000059">
    <property type="protein sequence ID" value="MBN2067511.1"/>
    <property type="molecule type" value="Genomic_DNA"/>
</dbReference>
<dbReference type="InterPro" id="IPR017926">
    <property type="entry name" value="GATASE"/>
</dbReference>
<dbReference type="CDD" id="cd01743">
    <property type="entry name" value="GATase1_Anthranilate_Synthase"/>
    <property type="match status" value="1"/>
</dbReference>
<dbReference type="PANTHER" id="PTHR43418">
    <property type="entry name" value="MULTIFUNCTIONAL TRYPTOPHAN BIOSYNTHESIS PROTEIN-RELATED"/>
    <property type="match status" value="1"/>
</dbReference>
<organism evidence="3 4">
    <name type="scientific">Candidatus Iainarchaeum sp</name>
    <dbReference type="NCBI Taxonomy" id="3101447"/>
    <lineage>
        <taxon>Archaea</taxon>
        <taxon>Candidatus Iainarchaeota</taxon>
        <taxon>Candidatus Iainarchaeia</taxon>
        <taxon>Candidatus Iainarchaeales</taxon>
        <taxon>Candidatus Iainarchaeaceae</taxon>
        <taxon>Candidatus Iainarchaeum</taxon>
    </lineage>
</organism>
<dbReference type="GO" id="GO:0000162">
    <property type="term" value="P:L-tryptophan biosynthetic process"/>
    <property type="evidence" value="ECO:0007669"/>
    <property type="project" value="TreeGrafter"/>
</dbReference>
<sequence length="93" mass="10475">MNVLFIDNFDSFTYNLVDEFEKRGCKVLVYRNNAPMEKIHSVVKEFSPRLIVISPGPGSPKQAGICIELVKQYKGILPIFGVCLGHQCIIEAF</sequence>
<protein>
    <submittedName>
        <fullName evidence="3">Anthranilate synthase component II</fullName>
    </submittedName>
</protein>
<feature type="domain" description="Glutamine amidotransferase" evidence="2">
    <location>
        <begin position="5"/>
        <end position="93"/>
    </location>
</feature>
<gene>
    <name evidence="3" type="ORF">JW744_03520</name>
</gene>
<dbReference type="PROSITE" id="PS51273">
    <property type="entry name" value="GATASE_TYPE_1"/>
    <property type="match status" value="1"/>
</dbReference>
<evidence type="ECO:0000256" key="1">
    <source>
        <dbReference type="ARBA" id="ARBA00022962"/>
    </source>
</evidence>
<feature type="non-terminal residue" evidence="3">
    <location>
        <position position="93"/>
    </location>
</feature>
<dbReference type="Proteomes" id="UP000809243">
    <property type="component" value="Unassembled WGS sequence"/>
</dbReference>
<keyword evidence="1" id="KW-0315">Glutamine amidotransferase</keyword>
<evidence type="ECO:0000313" key="3">
    <source>
        <dbReference type="EMBL" id="MBN2067511.1"/>
    </source>
</evidence>
<evidence type="ECO:0000259" key="2">
    <source>
        <dbReference type="Pfam" id="PF00117"/>
    </source>
</evidence>
<comment type="caution">
    <text evidence="3">The sequence shown here is derived from an EMBL/GenBank/DDBJ whole genome shotgun (WGS) entry which is preliminary data.</text>
</comment>
<dbReference type="InterPro" id="IPR029062">
    <property type="entry name" value="Class_I_gatase-like"/>
</dbReference>
<name>A0A938YXJ3_9ARCH</name>
<dbReference type="Gene3D" id="3.40.50.880">
    <property type="match status" value="1"/>
</dbReference>
<dbReference type="GO" id="GO:0004049">
    <property type="term" value="F:anthranilate synthase activity"/>
    <property type="evidence" value="ECO:0007669"/>
    <property type="project" value="TreeGrafter"/>
</dbReference>
<reference evidence="3" key="1">
    <citation type="submission" date="2021-01" db="EMBL/GenBank/DDBJ databases">
        <title>Active Sulfur Cycling in an Early Earth Analoge.</title>
        <authorList>
            <person name="Hahn C.R."/>
            <person name="Youssef N.H."/>
            <person name="Elshahed M."/>
        </authorList>
    </citation>
    <scope>NUCLEOTIDE SEQUENCE</scope>
    <source>
        <strain evidence="3">Zod_Metabat.1151</strain>
    </source>
</reference>
<dbReference type="InterPro" id="IPR050472">
    <property type="entry name" value="Anth_synth/Amidotransfase"/>
</dbReference>
<dbReference type="AlphaFoldDB" id="A0A938YXJ3"/>
<dbReference type="PRINTS" id="PR00096">
    <property type="entry name" value="GATASE"/>
</dbReference>
<dbReference type="PANTHER" id="PTHR43418:SF4">
    <property type="entry name" value="MULTIFUNCTIONAL TRYPTOPHAN BIOSYNTHESIS PROTEIN"/>
    <property type="match status" value="1"/>
</dbReference>
<dbReference type="PRINTS" id="PR00097">
    <property type="entry name" value="ANTSNTHASEII"/>
</dbReference>